<name>A0A7Z0WR42_9PSEU</name>
<evidence type="ECO:0000313" key="3">
    <source>
        <dbReference type="Proteomes" id="UP000185696"/>
    </source>
</evidence>
<dbReference type="AlphaFoldDB" id="A0A7Z0WR42"/>
<dbReference type="GO" id="GO:0016757">
    <property type="term" value="F:glycosyltransferase activity"/>
    <property type="evidence" value="ECO:0007669"/>
    <property type="project" value="UniProtKB-KW"/>
</dbReference>
<proteinExistence type="predicted"/>
<dbReference type="Gene3D" id="3.30.1310.20">
    <property type="entry name" value="PRTase-like"/>
    <property type="match status" value="1"/>
</dbReference>
<protein>
    <submittedName>
        <fullName evidence="2">Phosphoribosyltransferase</fullName>
    </submittedName>
</protein>
<sequence>MRMRDRASAGRKLAGELTELRAENPIVVGLPRGGVPVAAEIAAALHAPLDIVLVRKIGAPHRPELAVGAVGEDDVTVRNDAVLAELGLTWSDLTAQIEHERVEIDRRARALRPGGPRPSLRDRTVVLVDDGIATGATAVAAIRVLRRLGAARIVLAVPVAPAQALPGLREIADDVVCAMAPRRFVAVGQWYEDFAQVPDQRVRDLLASAAVEHHR</sequence>
<keyword evidence="2" id="KW-0328">Glycosyltransferase</keyword>
<comment type="caution">
    <text evidence="2">The sequence shown here is derived from an EMBL/GenBank/DDBJ whole genome shotgun (WGS) entry which is preliminary data.</text>
</comment>
<accession>A0A7Z0WR42</accession>
<dbReference type="Gene3D" id="3.40.50.2020">
    <property type="match status" value="1"/>
</dbReference>
<dbReference type="InterPro" id="IPR000836">
    <property type="entry name" value="PRTase_dom"/>
</dbReference>
<keyword evidence="2" id="KW-0808">Transferase</keyword>
<dbReference type="Pfam" id="PF00156">
    <property type="entry name" value="Pribosyltran"/>
    <property type="match status" value="1"/>
</dbReference>
<evidence type="ECO:0000259" key="1">
    <source>
        <dbReference type="Pfam" id="PF00156"/>
    </source>
</evidence>
<dbReference type="SUPFAM" id="SSF53271">
    <property type="entry name" value="PRTase-like"/>
    <property type="match status" value="1"/>
</dbReference>
<dbReference type="CDD" id="cd06223">
    <property type="entry name" value="PRTases_typeI"/>
    <property type="match status" value="1"/>
</dbReference>
<dbReference type="InterPro" id="IPR029057">
    <property type="entry name" value="PRTase-like"/>
</dbReference>
<keyword evidence="3" id="KW-1185">Reference proteome</keyword>
<reference evidence="2 3" key="1">
    <citation type="submission" date="2016-12" db="EMBL/GenBank/DDBJ databases">
        <title>The draft genome sequence of Actinophytocola xinjiangensis.</title>
        <authorList>
            <person name="Wang W."/>
            <person name="Yuan L."/>
        </authorList>
    </citation>
    <scope>NUCLEOTIDE SEQUENCE [LARGE SCALE GENOMIC DNA]</scope>
    <source>
        <strain evidence="2 3">CGMCC 4.4663</strain>
    </source>
</reference>
<dbReference type="OrthoDB" id="9810066at2"/>
<gene>
    <name evidence="2" type="ORF">BLA60_01075</name>
</gene>
<evidence type="ECO:0000313" key="2">
    <source>
        <dbReference type="EMBL" id="OLF13818.1"/>
    </source>
</evidence>
<dbReference type="EMBL" id="MSIF01000001">
    <property type="protein sequence ID" value="OLF13818.1"/>
    <property type="molecule type" value="Genomic_DNA"/>
</dbReference>
<feature type="domain" description="Phosphoribosyltransferase" evidence="1">
    <location>
        <begin position="9"/>
        <end position="165"/>
    </location>
</feature>
<organism evidence="2 3">
    <name type="scientific">Actinophytocola xinjiangensis</name>
    <dbReference type="NCBI Taxonomy" id="485602"/>
    <lineage>
        <taxon>Bacteria</taxon>
        <taxon>Bacillati</taxon>
        <taxon>Actinomycetota</taxon>
        <taxon>Actinomycetes</taxon>
        <taxon>Pseudonocardiales</taxon>
        <taxon>Pseudonocardiaceae</taxon>
    </lineage>
</organism>
<dbReference type="Proteomes" id="UP000185696">
    <property type="component" value="Unassembled WGS sequence"/>
</dbReference>